<evidence type="ECO:0000256" key="1">
    <source>
        <dbReference type="ARBA" id="ARBA00022448"/>
    </source>
</evidence>
<dbReference type="CDD" id="cd13922">
    <property type="entry name" value="Azurin"/>
    <property type="match status" value="1"/>
</dbReference>
<dbReference type="GO" id="GO:0005507">
    <property type="term" value="F:copper ion binding"/>
    <property type="evidence" value="ECO:0007669"/>
    <property type="project" value="InterPro"/>
</dbReference>
<dbReference type="InterPro" id="IPR000923">
    <property type="entry name" value="BlueCu_1"/>
</dbReference>
<dbReference type="InterPro" id="IPR028871">
    <property type="entry name" value="BlueCu_1_BS"/>
</dbReference>
<dbReference type="GO" id="GO:0009055">
    <property type="term" value="F:electron transfer activity"/>
    <property type="evidence" value="ECO:0007669"/>
    <property type="project" value="InterPro"/>
</dbReference>
<dbReference type="PANTHER" id="PTHR38439">
    <property type="entry name" value="AURACYANIN-B"/>
    <property type="match status" value="1"/>
</dbReference>
<feature type="compositionally biased region" description="Polar residues" evidence="5">
    <location>
        <begin position="34"/>
        <end position="44"/>
    </location>
</feature>
<evidence type="ECO:0000256" key="4">
    <source>
        <dbReference type="ARBA" id="ARBA00023008"/>
    </source>
</evidence>
<reference evidence="8" key="1">
    <citation type="submission" date="2016-10" db="EMBL/GenBank/DDBJ databases">
        <authorList>
            <person name="Varghese N."/>
            <person name="Submissions S."/>
        </authorList>
    </citation>
    <scope>NUCLEOTIDE SEQUENCE [LARGE SCALE GENOMIC DNA]</scope>
    <source>
        <strain evidence="8">DSM 23515</strain>
    </source>
</reference>
<dbReference type="RefSeq" id="WP_075327480.1">
    <property type="nucleotide sequence ID" value="NZ_FOOH01000006.1"/>
</dbReference>
<dbReference type="PROSITE" id="PS51257">
    <property type="entry name" value="PROKAR_LIPOPROTEIN"/>
    <property type="match status" value="1"/>
</dbReference>
<evidence type="ECO:0000256" key="2">
    <source>
        <dbReference type="ARBA" id="ARBA00022723"/>
    </source>
</evidence>
<name>A0A1I2L015_9FLAO</name>
<accession>A0A1I2L015</accession>
<dbReference type="PROSITE" id="PS00196">
    <property type="entry name" value="COPPER_BLUE"/>
    <property type="match status" value="1"/>
</dbReference>
<dbReference type="InterPro" id="IPR050845">
    <property type="entry name" value="Cu-binding_ET"/>
</dbReference>
<dbReference type="AlphaFoldDB" id="A0A1I2L015"/>
<dbReference type="Pfam" id="PF00127">
    <property type="entry name" value="Copper-bind"/>
    <property type="match status" value="1"/>
</dbReference>
<gene>
    <name evidence="7" type="ORF">SAMN04488033_10665</name>
</gene>
<keyword evidence="3" id="KW-0249">Electron transport</keyword>
<dbReference type="EMBL" id="FOOH01000006">
    <property type="protein sequence ID" value="SFF71840.1"/>
    <property type="molecule type" value="Genomic_DNA"/>
</dbReference>
<keyword evidence="8" id="KW-1185">Reference proteome</keyword>
<keyword evidence="2" id="KW-0479">Metal-binding</keyword>
<dbReference type="InterPro" id="IPR008972">
    <property type="entry name" value="Cupredoxin"/>
</dbReference>
<dbReference type="NCBIfam" id="TIGR02695">
    <property type="entry name" value="azurin"/>
    <property type="match status" value="1"/>
</dbReference>
<organism evidence="7 8">
    <name type="scientific">Salegentibacter agarivorans</name>
    <dbReference type="NCBI Taxonomy" id="345907"/>
    <lineage>
        <taxon>Bacteria</taxon>
        <taxon>Pseudomonadati</taxon>
        <taxon>Bacteroidota</taxon>
        <taxon>Flavobacteriia</taxon>
        <taxon>Flavobacteriales</taxon>
        <taxon>Flavobacteriaceae</taxon>
        <taxon>Salegentibacter</taxon>
    </lineage>
</organism>
<dbReference type="InterPro" id="IPR014068">
    <property type="entry name" value="Azurin"/>
</dbReference>
<evidence type="ECO:0000313" key="7">
    <source>
        <dbReference type="EMBL" id="SFF71840.1"/>
    </source>
</evidence>
<keyword evidence="4" id="KW-0186">Copper</keyword>
<dbReference type="SUPFAM" id="SSF49503">
    <property type="entry name" value="Cupredoxins"/>
    <property type="match status" value="1"/>
</dbReference>
<keyword evidence="1" id="KW-0813">Transport</keyword>
<feature type="region of interest" description="Disordered" evidence="5">
    <location>
        <begin position="25"/>
        <end position="59"/>
    </location>
</feature>
<protein>
    <submittedName>
        <fullName evidence="7">Azurin</fullName>
    </submittedName>
</protein>
<sequence length="182" mass="19895">MKFLSKTVLILGAVAMIACGDKKEEKEDKITIGDGTSPQSQTEAATDKSASEMNSSDEDVVEVTIEGNDQMRFNKDEIKVKAGQTVRLTLKHVGEMEKTVMGHNWVLLTQGTVINEFGQKAVQAKDNDYIPEGTDAVIAHTKMIGGGEEVTIEFEAPEAGEYDFICSFPGHYSVMKGKFIVE</sequence>
<dbReference type="PANTHER" id="PTHR38439:SF2">
    <property type="entry name" value="OUTER MEMBRANE PROTEIN H.8"/>
    <property type="match status" value="1"/>
</dbReference>
<proteinExistence type="predicted"/>
<dbReference type="Proteomes" id="UP000199116">
    <property type="component" value="Unassembled WGS sequence"/>
</dbReference>
<evidence type="ECO:0000256" key="3">
    <source>
        <dbReference type="ARBA" id="ARBA00022982"/>
    </source>
</evidence>
<dbReference type="Gene3D" id="2.60.40.420">
    <property type="entry name" value="Cupredoxins - blue copper proteins"/>
    <property type="match status" value="1"/>
</dbReference>
<evidence type="ECO:0000259" key="6">
    <source>
        <dbReference type="Pfam" id="PF00127"/>
    </source>
</evidence>
<evidence type="ECO:0000313" key="8">
    <source>
        <dbReference type="Proteomes" id="UP000199116"/>
    </source>
</evidence>
<evidence type="ECO:0000256" key="5">
    <source>
        <dbReference type="SAM" id="MobiDB-lite"/>
    </source>
</evidence>
<feature type="domain" description="Blue (type 1) copper" evidence="6">
    <location>
        <begin position="61"/>
        <end position="182"/>
    </location>
</feature>